<evidence type="ECO:0000256" key="2">
    <source>
        <dbReference type="ARBA" id="ARBA00009347"/>
    </source>
</evidence>
<dbReference type="SUPFAM" id="SSF56645">
    <property type="entry name" value="Acyl-CoA dehydrogenase NM domain-like"/>
    <property type="match status" value="1"/>
</dbReference>
<dbReference type="Gene3D" id="1.10.540.10">
    <property type="entry name" value="Acyl-CoA dehydrogenase/oxidase, N-terminal domain"/>
    <property type="match status" value="1"/>
</dbReference>
<dbReference type="InterPro" id="IPR037069">
    <property type="entry name" value="AcylCoA_DH/ox_N_sf"/>
</dbReference>
<keyword evidence="4" id="KW-0274">FAD</keyword>
<evidence type="ECO:0000256" key="3">
    <source>
        <dbReference type="ARBA" id="ARBA00022630"/>
    </source>
</evidence>
<keyword evidence="9" id="KW-1185">Reference proteome</keyword>
<dbReference type="EMBL" id="JBHUFV010000083">
    <property type="protein sequence ID" value="MFD1939503.1"/>
    <property type="molecule type" value="Genomic_DNA"/>
</dbReference>
<organism evidence="8 9">
    <name type="scientific">Nonomuraea mangrovi</name>
    <dbReference type="NCBI Taxonomy" id="2316207"/>
    <lineage>
        <taxon>Bacteria</taxon>
        <taxon>Bacillati</taxon>
        <taxon>Actinomycetota</taxon>
        <taxon>Actinomycetes</taxon>
        <taxon>Streptosporangiales</taxon>
        <taxon>Streptosporangiaceae</taxon>
        <taxon>Nonomuraea</taxon>
    </lineage>
</organism>
<comment type="cofactor">
    <cofactor evidence="1">
        <name>FAD</name>
        <dbReference type="ChEBI" id="CHEBI:57692"/>
    </cofactor>
</comment>
<name>A0ABW4TBV2_9ACTN</name>
<evidence type="ECO:0000256" key="1">
    <source>
        <dbReference type="ARBA" id="ARBA00001974"/>
    </source>
</evidence>
<dbReference type="Pfam" id="PF02771">
    <property type="entry name" value="Acyl-CoA_dh_N"/>
    <property type="match status" value="1"/>
</dbReference>
<evidence type="ECO:0000313" key="9">
    <source>
        <dbReference type="Proteomes" id="UP001597368"/>
    </source>
</evidence>
<dbReference type="InterPro" id="IPR009100">
    <property type="entry name" value="AcylCoA_DH/oxidase_NM_dom_sf"/>
</dbReference>
<evidence type="ECO:0000313" key="8">
    <source>
        <dbReference type="EMBL" id="MFD1939503.1"/>
    </source>
</evidence>
<evidence type="ECO:0000256" key="4">
    <source>
        <dbReference type="ARBA" id="ARBA00022827"/>
    </source>
</evidence>
<keyword evidence="5" id="KW-0560">Oxidoreductase</keyword>
<comment type="caution">
    <text evidence="8">The sequence shown here is derived from an EMBL/GenBank/DDBJ whole genome shotgun (WGS) entry which is preliminary data.</text>
</comment>
<keyword evidence="3" id="KW-0285">Flavoprotein</keyword>
<gene>
    <name evidence="8" type="ORF">ACFSKW_49380</name>
</gene>
<dbReference type="Proteomes" id="UP001597368">
    <property type="component" value="Unassembled WGS sequence"/>
</dbReference>
<dbReference type="InterPro" id="IPR009075">
    <property type="entry name" value="AcylCo_DH/oxidase_C"/>
</dbReference>
<sequence>MNFTFTDEQLSFGAAVREVLRDHCHPSDRGSGWKQLAELGFFTALVDEEAGGLGLSLIDVIPAIEETGRAAMPGPVVESLAAAPHLPLAGRTALLVDGVALDADLAEAVVDVEGYVVANPVLEPSPGVDPGRVPFSVRAAGQGEPFAGADLLTRRVTVGVSAQLVGVARALLARSVDHARTRTQFGRPIGAFQAVKHQLADVAIAVEFAAPLVHRAALTVDGEGSPPRGRADRDASAAKVAAGEAAALAARTALQVHGAIGYTDELDLRFWLARTWSLTGAYGTTAVHRARVTEAVFGA</sequence>
<evidence type="ECO:0000259" key="7">
    <source>
        <dbReference type="Pfam" id="PF02771"/>
    </source>
</evidence>
<dbReference type="RefSeq" id="WP_379581834.1">
    <property type="nucleotide sequence ID" value="NZ_JBHUFV010000083.1"/>
</dbReference>
<feature type="domain" description="Acyl-CoA dehydrogenase/oxidase C-terminal" evidence="6">
    <location>
        <begin position="159"/>
        <end position="296"/>
    </location>
</feature>
<evidence type="ECO:0000256" key="5">
    <source>
        <dbReference type="ARBA" id="ARBA00023002"/>
    </source>
</evidence>
<dbReference type="Gene3D" id="1.20.140.10">
    <property type="entry name" value="Butyryl-CoA Dehydrogenase, subunit A, domain 3"/>
    <property type="match status" value="1"/>
</dbReference>
<dbReference type="PANTHER" id="PTHR43884">
    <property type="entry name" value="ACYL-COA DEHYDROGENASE"/>
    <property type="match status" value="1"/>
</dbReference>
<feature type="domain" description="Acyl-CoA dehydrogenase/oxidase N-terminal" evidence="7">
    <location>
        <begin position="6"/>
        <end position="77"/>
    </location>
</feature>
<dbReference type="InterPro" id="IPR013786">
    <property type="entry name" value="AcylCoA_DH/ox_N"/>
</dbReference>
<reference evidence="9" key="1">
    <citation type="journal article" date="2019" name="Int. J. Syst. Evol. Microbiol.">
        <title>The Global Catalogue of Microorganisms (GCM) 10K type strain sequencing project: providing services to taxonomists for standard genome sequencing and annotation.</title>
        <authorList>
            <consortium name="The Broad Institute Genomics Platform"/>
            <consortium name="The Broad Institute Genome Sequencing Center for Infectious Disease"/>
            <person name="Wu L."/>
            <person name="Ma J."/>
        </authorList>
    </citation>
    <scope>NUCLEOTIDE SEQUENCE [LARGE SCALE GENOMIC DNA]</scope>
    <source>
        <strain evidence="9">ICMP 6774ER</strain>
    </source>
</reference>
<dbReference type="SUPFAM" id="SSF47203">
    <property type="entry name" value="Acyl-CoA dehydrogenase C-terminal domain-like"/>
    <property type="match status" value="1"/>
</dbReference>
<accession>A0ABW4TBV2</accession>
<dbReference type="Pfam" id="PF00441">
    <property type="entry name" value="Acyl-CoA_dh_1"/>
    <property type="match status" value="1"/>
</dbReference>
<protein>
    <submittedName>
        <fullName evidence="8">Acyl-CoA dehydrogenase family protein</fullName>
    </submittedName>
</protein>
<dbReference type="InterPro" id="IPR036250">
    <property type="entry name" value="AcylCo_DH-like_C"/>
</dbReference>
<comment type="similarity">
    <text evidence="2">Belongs to the acyl-CoA dehydrogenase family.</text>
</comment>
<evidence type="ECO:0000259" key="6">
    <source>
        <dbReference type="Pfam" id="PF00441"/>
    </source>
</evidence>
<dbReference type="PANTHER" id="PTHR43884:SF20">
    <property type="entry name" value="ACYL-COA DEHYDROGENASE FADE28"/>
    <property type="match status" value="1"/>
</dbReference>
<proteinExistence type="inferred from homology"/>